<sequence>MQEDGGQLLKAANHVLQFTMFHLVKELRDAGIEGQIHDLPSELKSALLDAILGGISEINSDIQAAQIEDWDSNSKVWALLFIFGESNKDEALLEISRINSGEAGEEFGLCGMYAARSLITALECGDTASAWLDSYEGMFAAMARLSKAIA</sequence>
<evidence type="ECO:0000313" key="2">
    <source>
        <dbReference type="Proteomes" id="UP000298274"/>
    </source>
</evidence>
<dbReference type="Proteomes" id="UP000298274">
    <property type="component" value="Chromosome"/>
</dbReference>
<evidence type="ECO:0000313" key="1">
    <source>
        <dbReference type="EMBL" id="QCG67362.1"/>
    </source>
</evidence>
<dbReference type="EMBL" id="CP039631">
    <property type="protein sequence ID" value="QCG67362.1"/>
    <property type="molecule type" value="Genomic_DNA"/>
</dbReference>
<name>A0A4P7Y7Y8_PSEVE</name>
<gene>
    <name evidence="1" type="ORF">E4167_23615</name>
</gene>
<reference evidence="2" key="1">
    <citation type="submission" date="2019-04" db="EMBL/GenBank/DDBJ databases">
        <title>Complete genome sequence of Pseudomonas veronii strain PVy, a versatile degrader capable of using multiple contaminants as sole carbon sources.</title>
        <authorList>
            <person name="Lopez-Echartea E."/>
            <person name="Ridl J."/>
            <person name="Pajer P."/>
            <person name="Strejcek M."/>
            <person name="Suman J."/>
            <person name="Uhlik O."/>
        </authorList>
    </citation>
    <scope>NUCLEOTIDE SEQUENCE [LARGE SCALE GENOMIC DNA]</scope>
    <source>
        <strain evidence="2">Pvy</strain>
    </source>
</reference>
<accession>A0A4P7Y7Y8</accession>
<dbReference type="RefSeq" id="WP_046484857.1">
    <property type="nucleotide sequence ID" value="NZ_CP039631.3"/>
</dbReference>
<organism evidence="1 2">
    <name type="scientific">Pseudomonas veronii</name>
    <dbReference type="NCBI Taxonomy" id="76761"/>
    <lineage>
        <taxon>Bacteria</taxon>
        <taxon>Pseudomonadati</taxon>
        <taxon>Pseudomonadota</taxon>
        <taxon>Gammaproteobacteria</taxon>
        <taxon>Pseudomonadales</taxon>
        <taxon>Pseudomonadaceae</taxon>
        <taxon>Pseudomonas</taxon>
    </lineage>
</organism>
<dbReference type="AlphaFoldDB" id="A0A4P7Y7Y8"/>
<protein>
    <submittedName>
        <fullName evidence="1">Uncharacterized protein</fullName>
    </submittedName>
</protein>
<proteinExistence type="predicted"/>